<gene>
    <name evidence="5" type="ORF">PAHAL_6G292400</name>
</gene>
<protein>
    <recommendedName>
        <fullName evidence="4">Ubiquitin-like protease family profile domain-containing protein</fullName>
    </recommendedName>
</protein>
<keyword evidence="2" id="KW-0645">Protease</keyword>
<dbReference type="Gene3D" id="3.40.395.10">
    <property type="entry name" value="Adenoviral Proteinase, Chain A"/>
    <property type="match status" value="1"/>
</dbReference>
<evidence type="ECO:0000256" key="1">
    <source>
        <dbReference type="ARBA" id="ARBA00005234"/>
    </source>
</evidence>
<comment type="similarity">
    <text evidence="1">Belongs to the peptidase C48 family.</text>
</comment>
<evidence type="ECO:0000256" key="2">
    <source>
        <dbReference type="ARBA" id="ARBA00022670"/>
    </source>
</evidence>
<dbReference type="AlphaFoldDB" id="A0A2T8II39"/>
<evidence type="ECO:0000259" key="4">
    <source>
        <dbReference type="Pfam" id="PF02902"/>
    </source>
</evidence>
<dbReference type="InterPro" id="IPR038765">
    <property type="entry name" value="Papain-like_cys_pep_sf"/>
</dbReference>
<keyword evidence="3" id="KW-0378">Hydrolase</keyword>
<dbReference type="GO" id="GO:0008234">
    <property type="term" value="F:cysteine-type peptidase activity"/>
    <property type="evidence" value="ECO:0007669"/>
    <property type="project" value="InterPro"/>
</dbReference>
<name>A0A2T8II39_9POAL</name>
<dbReference type="Gramene" id="PVH37341">
    <property type="protein sequence ID" value="PVH37341"/>
    <property type="gene ID" value="PAHAL_6G292400"/>
</dbReference>
<dbReference type="SUPFAM" id="SSF54001">
    <property type="entry name" value="Cysteine proteinases"/>
    <property type="match status" value="1"/>
</dbReference>
<reference evidence="5" key="1">
    <citation type="submission" date="2018-04" db="EMBL/GenBank/DDBJ databases">
        <title>WGS assembly of Panicum hallii.</title>
        <authorList>
            <person name="Lovell J."/>
            <person name="Jenkins J."/>
            <person name="Lowry D."/>
            <person name="Mamidi S."/>
            <person name="Sreedasyam A."/>
            <person name="Weng X."/>
            <person name="Barry K."/>
            <person name="Bonette J."/>
            <person name="Campitelli B."/>
            <person name="Daum C."/>
            <person name="Gordon S."/>
            <person name="Gould B."/>
            <person name="Lipzen A."/>
            <person name="Macqueen A."/>
            <person name="Palacio-Mejia J."/>
            <person name="Plott C."/>
            <person name="Shakirov E."/>
            <person name="Shu S."/>
            <person name="Yoshinaga Y."/>
            <person name="Zane M."/>
            <person name="Rokhsar D."/>
            <person name="Grimwood J."/>
            <person name="Schmutz J."/>
            <person name="Juenger T."/>
        </authorList>
    </citation>
    <scope>NUCLEOTIDE SEQUENCE [LARGE SCALE GENOMIC DNA]</scope>
    <source>
        <strain evidence="5">FIL2</strain>
    </source>
</reference>
<sequence>MKTQTKWKDVKLKEWRVVECINRRMQTDGSSCGLFVLKFMKLWAGSRLSSIFTQKDMTNFRLKLAVTLVDYPWNKVKGSPGYKSTDVDEAIEK</sequence>
<organism evidence="5">
    <name type="scientific">Panicum hallii</name>
    <dbReference type="NCBI Taxonomy" id="206008"/>
    <lineage>
        <taxon>Eukaryota</taxon>
        <taxon>Viridiplantae</taxon>
        <taxon>Streptophyta</taxon>
        <taxon>Embryophyta</taxon>
        <taxon>Tracheophyta</taxon>
        <taxon>Spermatophyta</taxon>
        <taxon>Magnoliopsida</taxon>
        <taxon>Liliopsida</taxon>
        <taxon>Poales</taxon>
        <taxon>Poaceae</taxon>
        <taxon>PACMAD clade</taxon>
        <taxon>Panicoideae</taxon>
        <taxon>Panicodae</taxon>
        <taxon>Paniceae</taxon>
        <taxon>Panicinae</taxon>
        <taxon>Panicum</taxon>
        <taxon>Panicum sect. Panicum</taxon>
    </lineage>
</organism>
<dbReference type="Proteomes" id="UP000243499">
    <property type="component" value="Chromosome 6"/>
</dbReference>
<accession>A0A2T8II39</accession>
<dbReference type="Pfam" id="PF02902">
    <property type="entry name" value="Peptidase_C48"/>
    <property type="match status" value="1"/>
</dbReference>
<feature type="domain" description="Ubiquitin-like protease family profile" evidence="4">
    <location>
        <begin position="4"/>
        <end position="66"/>
    </location>
</feature>
<evidence type="ECO:0000256" key="3">
    <source>
        <dbReference type="ARBA" id="ARBA00022801"/>
    </source>
</evidence>
<evidence type="ECO:0000313" key="5">
    <source>
        <dbReference type="EMBL" id="PVH37341.1"/>
    </source>
</evidence>
<dbReference type="GO" id="GO:0006508">
    <property type="term" value="P:proteolysis"/>
    <property type="evidence" value="ECO:0007669"/>
    <property type="project" value="UniProtKB-KW"/>
</dbReference>
<proteinExistence type="inferred from homology"/>
<dbReference type="InterPro" id="IPR003653">
    <property type="entry name" value="Peptidase_C48_C"/>
</dbReference>
<dbReference type="EMBL" id="CM008051">
    <property type="protein sequence ID" value="PVH37341.1"/>
    <property type="molecule type" value="Genomic_DNA"/>
</dbReference>